<evidence type="ECO:0000313" key="2">
    <source>
        <dbReference type="Proteomes" id="UP000287651"/>
    </source>
</evidence>
<dbReference type="EMBL" id="AMZH03003353">
    <property type="protein sequence ID" value="RRT72602.1"/>
    <property type="molecule type" value="Genomic_DNA"/>
</dbReference>
<sequence length="121" mass="12558">MSHCSDACVGIYYAQLCNAEVVTNGGLGGLIVATTWGSAVGHVDLIGNTRGVIVSFVWTTVRSLCAIAPDLSSPLCMPCPALPTLYTTTPDLIGILCVVAPGLLGVATPNLNSPLHHRTWP</sequence>
<name>A0A427A8P9_ENSVE</name>
<reference evidence="1 2" key="1">
    <citation type="journal article" date="2014" name="Agronomy (Basel)">
        <title>A Draft Genome Sequence for Ensete ventricosum, the Drought-Tolerant Tree Against Hunger.</title>
        <authorList>
            <person name="Harrison J."/>
            <person name="Moore K.A."/>
            <person name="Paszkiewicz K."/>
            <person name="Jones T."/>
            <person name="Grant M."/>
            <person name="Ambacheew D."/>
            <person name="Muzemil S."/>
            <person name="Studholme D.J."/>
        </authorList>
    </citation>
    <scope>NUCLEOTIDE SEQUENCE [LARGE SCALE GENOMIC DNA]</scope>
</reference>
<gene>
    <name evidence="1" type="ORF">B296_00020032</name>
</gene>
<comment type="caution">
    <text evidence="1">The sequence shown here is derived from an EMBL/GenBank/DDBJ whole genome shotgun (WGS) entry which is preliminary data.</text>
</comment>
<dbReference type="AlphaFoldDB" id="A0A427A8P9"/>
<protein>
    <submittedName>
        <fullName evidence="1">Uncharacterized protein</fullName>
    </submittedName>
</protein>
<organism evidence="1 2">
    <name type="scientific">Ensete ventricosum</name>
    <name type="common">Abyssinian banana</name>
    <name type="synonym">Musa ensete</name>
    <dbReference type="NCBI Taxonomy" id="4639"/>
    <lineage>
        <taxon>Eukaryota</taxon>
        <taxon>Viridiplantae</taxon>
        <taxon>Streptophyta</taxon>
        <taxon>Embryophyta</taxon>
        <taxon>Tracheophyta</taxon>
        <taxon>Spermatophyta</taxon>
        <taxon>Magnoliopsida</taxon>
        <taxon>Liliopsida</taxon>
        <taxon>Zingiberales</taxon>
        <taxon>Musaceae</taxon>
        <taxon>Ensete</taxon>
    </lineage>
</organism>
<dbReference type="Proteomes" id="UP000287651">
    <property type="component" value="Unassembled WGS sequence"/>
</dbReference>
<evidence type="ECO:0000313" key="1">
    <source>
        <dbReference type="EMBL" id="RRT72602.1"/>
    </source>
</evidence>
<proteinExistence type="predicted"/>
<accession>A0A427A8P9</accession>